<dbReference type="EMBL" id="JAINUG010000082">
    <property type="protein sequence ID" value="KAJ8399588.1"/>
    <property type="molecule type" value="Genomic_DNA"/>
</dbReference>
<dbReference type="GO" id="GO:0005912">
    <property type="term" value="C:adherens junction"/>
    <property type="evidence" value="ECO:0007669"/>
    <property type="project" value="TreeGrafter"/>
</dbReference>
<keyword evidence="9" id="KW-1185">Reference proteome</keyword>
<dbReference type="GO" id="GO:0005634">
    <property type="term" value="C:nucleus"/>
    <property type="evidence" value="ECO:0007669"/>
    <property type="project" value="TreeGrafter"/>
</dbReference>
<dbReference type="SMART" id="SM00185">
    <property type="entry name" value="ARM"/>
    <property type="match status" value="6"/>
</dbReference>
<dbReference type="PANTHER" id="PTHR10372:SF3">
    <property type="entry name" value="PLAKOPHILIN-1"/>
    <property type="match status" value="1"/>
</dbReference>
<evidence type="ECO:0000313" key="9">
    <source>
        <dbReference type="Proteomes" id="UP001221898"/>
    </source>
</evidence>
<feature type="region of interest" description="Disordered" evidence="7">
    <location>
        <begin position="41"/>
        <end position="64"/>
    </location>
</feature>
<sequence>MTHEPFRSAMSMKHVEETSLALPSDNKFRSGHQRVLDQVHTIRKNRSKYSKSGSGSLSPTSPKTPNAFSEFRLFKYSPTMANGSGFSKGNSNGVTTFEKMVRAQHSFPPNASRRNMSTSSQKYFFPISPGVGGPTGSGQATGKNGLMPSRSNPELAPISTTVQRGASTLHSIPNRASVYSIGNGNSPFIGSNSGQFISSGSNPFMRSNSSHFVSSSCGQIVGSNPGQFLGSNSGQFVGSSLGQLGNGSTHFIGSQSRFIGASSNLSNTESKISLPKVKSEFKANLEGNSMDITMKEAVEYLLSHDENYQHCGASFIQHSTYKEDKAKQEVLRLKGIPSLLALLRSPSAQVQQTVSAALRNLVFKDDSNKQEVQHCGGIAEALNLLKDTDSAETQKQLTGLLWNLSSADNLKPELIKSALPVLTQSILLPFTGSGEQNANNNMDPEVFYNATGCLRNLSCAKKGNRQAIRNSRGLIDSLVSYVQDCVAADRPDDKSVENCVCVLHNLTYQLETEAPSHFSKITALAGTPTRSSARQTSNSASMGCFSQQGSKIPQETTFDYPVIEDSNPKGVGWLFHSETMQTYLSLLSTSQTDATLEACVGALQNLTASKGIVSSVMSQAIVQKLNGLQLISPHLQSSNPNVQKTAVALVGNLSKNPRLQSSMSRQTLPQLVSLLTSGAQNGADSDDTMAMACQTTGSLLVAEPETGKRLLNNNLINSLNDLSRNSFLPKSSKAAALLLYGLWADKNFQGFFKKQGMNKGSFMSGVILKMEHTC</sequence>
<evidence type="ECO:0000256" key="1">
    <source>
        <dbReference type="ARBA" id="ARBA00004282"/>
    </source>
</evidence>
<dbReference type="Gene3D" id="1.25.10.10">
    <property type="entry name" value="Leucine-rich Repeat Variant"/>
    <property type="match status" value="1"/>
</dbReference>
<organism evidence="8 9">
    <name type="scientific">Aldrovandia affinis</name>
    <dbReference type="NCBI Taxonomy" id="143900"/>
    <lineage>
        <taxon>Eukaryota</taxon>
        <taxon>Metazoa</taxon>
        <taxon>Chordata</taxon>
        <taxon>Craniata</taxon>
        <taxon>Vertebrata</taxon>
        <taxon>Euteleostomi</taxon>
        <taxon>Actinopterygii</taxon>
        <taxon>Neopterygii</taxon>
        <taxon>Teleostei</taxon>
        <taxon>Notacanthiformes</taxon>
        <taxon>Halosauridae</taxon>
        <taxon>Aldrovandia</taxon>
    </lineage>
</organism>
<dbReference type="SUPFAM" id="SSF48371">
    <property type="entry name" value="ARM repeat"/>
    <property type="match status" value="1"/>
</dbReference>
<gene>
    <name evidence="8" type="ORF">AAFF_G00409990</name>
</gene>
<evidence type="ECO:0000256" key="3">
    <source>
        <dbReference type="ARBA" id="ARBA00022737"/>
    </source>
</evidence>
<dbReference type="InterPro" id="IPR016024">
    <property type="entry name" value="ARM-type_fold"/>
</dbReference>
<dbReference type="InterPro" id="IPR000225">
    <property type="entry name" value="Armadillo"/>
</dbReference>
<evidence type="ECO:0000256" key="6">
    <source>
        <dbReference type="PROSITE-ProRule" id="PRU00259"/>
    </source>
</evidence>
<evidence type="ECO:0008006" key="10">
    <source>
        <dbReference type="Google" id="ProtNLM"/>
    </source>
</evidence>
<protein>
    <recommendedName>
        <fullName evidence="10">Plakophilin 1</fullName>
    </recommendedName>
</protein>
<feature type="region of interest" description="Disordered" evidence="7">
    <location>
        <begin position="132"/>
        <end position="156"/>
    </location>
</feature>
<dbReference type="PROSITE" id="PS50176">
    <property type="entry name" value="ARM_REPEAT"/>
    <property type="match status" value="1"/>
</dbReference>
<reference evidence="8" key="1">
    <citation type="journal article" date="2023" name="Science">
        <title>Genome structures resolve the early diversification of teleost fishes.</title>
        <authorList>
            <person name="Parey E."/>
            <person name="Louis A."/>
            <person name="Montfort J."/>
            <person name="Bouchez O."/>
            <person name="Roques C."/>
            <person name="Iampietro C."/>
            <person name="Lluch J."/>
            <person name="Castinel A."/>
            <person name="Donnadieu C."/>
            <person name="Desvignes T."/>
            <person name="Floi Bucao C."/>
            <person name="Jouanno E."/>
            <person name="Wen M."/>
            <person name="Mejri S."/>
            <person name="Dirks R."/>
            <person name="Jansen H."/>
            <person name="Henkel C."/>
            <person name="Chen W.J."/>
            <person name="Zahm M."/>
            <person name="Cabau C."/>
            <person name="Klopp C."/>
            <person name="Thompson A.W."/>
            <person name="Robinson-Rechavi M."/>
            <person name="Braasch I."/>
            <person name="Lecointre G."/>
            <person name="Bobe J."/>
            <person name="Postlethwait J.H."/>
            <person name="Berthelot C."/>
            <person name="Roest Crollius H."/>
            <person name="Guiguen Y."/>
        </authorList>
    </citation>
    <scope>NUCLEOTIDE SEQUENCE</scope>
    <source>
        <strain evidence="8">NC1722</strain>
    </source>
</reference>
<dbReference type="Pfam" id="PF00514">
    <property type="entry name" value="Arm"/>
    <property type="match status" value="2"/>
</dbReference>
<keyword evidence="3" id="KW-0677">Repeat</keyword>
<keyword evidence="5" id="KW-0965">Cell junction</keyword>
<comment type="similarity">
    <text evidence="2">Belongs to the beta-catenin family.</text>
</comment>
<comment type="caution">
    <text evidence="8">The sequence shown here is derived from an EMBL/GenBank/DDBJ whole genome shotgun (WGS) entry which is preliminary data.</text>
</comment>
<feature type="repeat" description="ARM" evidence="6">
    <location>
        <begin position="334"/>
        <end position="376"/>
    </location>
</feature>
<evidence type="ECO:0000256" key="7">
    <source>
        <dbReference type="SAM" id="MobiDB-lite"/>
    </source>
</evidence>
<evidence type="ECO:0000256" key="5">
    <source>
        <dbReference type="ARBA" id="ARBA00022949"/>
    </source>
</evidence>
<evidence type="ECO:0000256" key="4">
    <source>
        <dbReference type="ARBA" id="ARBA00022889"/>
    </source>
</evidence>
<evidence type="ECO:0000256" key="2">
    <source>
        <dbReference type="ARBA" id="ARBA00005462"/>
    </source>
</evidence>
<dbReference type="PANTHER" id="PTHR10372">
    <property type="entry name" value="PLAKOPHILLIN-RELATED"/>
    <property type="match status" value="1"/>
</dbReference>
<dbReference type="GO" id="GO:0005886">
    <property type="term" value="C:plasma membrane"/>
    <property type="evidence" value="ECO:0007669"/>
    <property type="project" value="TreeGrafter"/>
</dbReference>
<dbReference type="Proteomes" id="UP001221898">
    <property type="component" value="Unassembled WGS sequence"/>
</dbReference>
<comment type="subcellular location">
    <subcellularLocation>
        <location evidence="1">Cell junction</location>
    </subcellularLocation>
</comment>
<dbReference type="AlphaFoldDB" id="A0AAD7SC31"/>
<keyword evidence="4" id="KW-0130">Cell adhesion</keyword>
<dbReference type="InterPro" id="IPR028435">
    <property type="entry name" value="Plakophilin/d_Catenin"/>
</dbReference>
<proteinExistence type="inferred from homology"/>
<accession>A0AAD7SC31</accession>
<dbReference type="InterPro" id="IPR011989">
    <property type="entry name" value="ARM-like"/>
</dbReference>
<feature type="compositionally biased region" description="Low complexity" evidence="7">
    <location>
        <begin position="50"/>
        <end position="64"/>
    </location>
</feature>
<evidence type="ECO:0000313" key="8">
    <source>
        <dbReference type="EMBL" id="KAJ8399588.1"/>
    </source>
</evidence>
<dbReference type="GO" id="GO:0098609">
    <property type="term" value="P:cell-cell adhesion"/>
    <property type="evidence" value="ECO:0007669"/>
    <property type="project" value="InterPro"/>
</dbReference>
<name>A0AAD7SC31_9TELE</name>
<dbReference type="GO" id="GO:0005737">
    <property type="term" value="C:cytoplasm"/>
    <property type="evidence" value="ECO:0007669"/>
    <property type="project" value="TreeGrafter"/>
</dbReference>